<dbReference type="Proteomes" id="UP000434172">
    <property type="component" value="Unassembled WGS sequence"/>
</dbReference>
<dbReference type="PANTHER" id="PTHR34315">
    <property type="match status" value="1"/>
</dbReference>
<feature type="chain" id="PRO_5034980781" evidence="1">
    <location>
        <begin position="21"/>
        <end position="354"/>
    </location>
</feature>
<dbReference type="AlphaFoldDB" id="A0A8H3ZRB5"/>
<dbReference type="CDD" id="cd03457">
    <property type="entry name" value="intradiol_dioxygenase_like"/>
    <property type="match status" value="1"/>
</dbReference>
<gene>
    <name evidence="2" type="ORF">GQ607_011914</name>
</gene>
<proteinExistence type="predicted"/>
<reference evidence="2 3" key="1">
    <citation type="submission" date="2019-12" db="EMBL/GenBank/DDBJ databases">
        <title>A genome sequence resource for the geographically widespread anthracnose pathogen Colletotrichum asianum.</title>
        <authorList>
            <person name="Meng Y."/>
        </authorList>
    </citation>
    <scope>NUCLEOTIDE SEQUENCE [LARGE SCALE GENOMIC DNA]</scope>
    <source>
        <strain evidence="2 3">ICMP 18580</strain>
    </source>
</reference>
<dbReference type="EMBL" id="WOWK01000078">
    <property type="protein sequence ID" value="KAF0320830.1"/>
    <property type="molecule type" value="Genomic_DNA"/>
</dbReference>
<evidence type="ECO:0000256" key="1">
    <source>
        <dbReference type="SAM" id="SignalP"/>
    </source>
</evidence>
<dbReference type="Gene3D" id="2.60.130.10">
    <property type="entry name" value="Aromatic compound dioxygenase"/>
    <property type="match status" value="1"/>
</dbReference>
<sequence>MKFTTFALTALSLAATEVFAHPEKLTKENIRREAALAGRSTNKCAAAIEKRKAEIIAKRSQRLYERRVANGDIVPSSHGMSKRNTLQYTSIQNNTCLLAPETIFGPYGVDGEMNRHDLRESQPGIDFYFDIGVMDINTCEPLEGASASIWHCNATGSYASFTGIDPDTSELLDGWEKRSDGTTDDETFLRGVQVSDSNGMIEFLTKFPGYYVSRSTHIHVAVQANASSGISYSQSAIQHVGQLFFEEDLLSQVYAVSPYSSHLETLNRTTNDEDSVLSSASEDGYNPFISVSLLGDSIEDGLVGYITIGINATGEEIATTGTDVNPQGWIPTVSVGTAKLAEATAADAAAGYTS</sequence>
<evidence type="ECO:0000313" key="3">
    <source>
        <dbReference type="Proteomes" id="UP000434172"/>
    </source>
</evidence>
<dbReference type="SUPFAM" id="SSF49482">
    <property type="entry name" value="Aromatic compound dioxygenase"/>
    <property type="match status" value="1"/>
</dbReference>
<feature type="signal peptide" evidence="1">
    <location>
        <begin position="1"/>
        <end position="20"/>
    </location>
</feature>
<keyword evidence="1" id="KW-0732">Signal</keyword>
<dbReference type="GO" id="GO:0016702">
    <property type="term" value="F:oxidoreductase activity, acting on single donors with incorporation of molecular oxygen, incorporation of two atoms of oxygen"/>
    <property type="evidence" value="ECO:0007669"/>
    <property type="project" value="InterPro"/>
</dbReference>
<name>A0A8H3ZRB5_9PEZI</name>
<keyword evidence="2" id="KW-0560">Oxidoreductase</keyword>
<protein>
    <submittedName>
        <fullName evidence="2">Extracellular dioxygenase</fullName>
    </submittedName>
</protein>
<keyword evidence="3" id="KW-1185">Reference proteome</keyword>
<dbReference type="PANTHER" id="PTHR34315:SF1">
    <property type="entry name" value="INTRADIOL RING-CLEAVAGE DIOXYGENASES DOMAIN-CONTAINING PROTEIN-RELATED"/>
    <property type="match status" value="1"/>
</dbReference>
<dbReference type="InterPro" id="IPR015889">
    <property type="entry name" value="Intradiol_dOase_core"/>
</dbReference>
<dbReference type="GO" id="GO:0005506">
    <property type="term" value="F:iron ion binding"/>
    <property type="evidence" value="ECO:0007669"/>
    <property type="project" value="InterPro"/>
</dbReference>
<accession>A0A8H3ZRB5</accession>
<organism evidence="2 3">
    <name type="scientific">Colletotrichum asianum</name>
    <dbReference type="NCBI Taxonomy" id="702518"/>
    <lineage>
        <taxon>Eukaryota</taxon>
        <taxon>Fungi</taxon>
        <taxon>Dikarya</taxon>
        <taxon>Ascomycota</taxon>
        <taxon>Pezizomycotina</taxon>
        <taxon>Sordariomycetes</taxon>
        <taxon>Hypocreomycetidae</taxon>
        <taxon>Glomerellales</taxon>
        <taxon>Glomerellaceae</taxon>
        <taxon>Colletotrichum</taxon>
        <taxon>Colletotrichum gloeosporioides species complex</taxon>
    </lineage>
</organism>
<dbReference type="OrthoDB" id="121380at2759"/>
<comment type="caution">
    <text evidence="2">The sequence shown here is derived from an EMBL/GenBank/DDBJ whole genome shotgun (WGS) entry which is preliminary data.</text>
</comment>
<keyword evidence="2" id="KW-0223">Dioxygenase</keyword>
<evidence type="ECO:0000313" key="2">
    <source>
        <dbReference type="EMBL" id="KAF0320830.1"/>
    </source>
</evidence>